<feature type="signal peptide" evidence="1">
    <location>
        <begin position="1"/>
        <end position="18"/>
    </location>
</feature>
<dbReference type="SMART" id="SM00554">
    <property type="entry name" value="FAS1"/>
    <property type="match status" value="2"/>
</dbReference>
<feature type="domain" description="FAS1" evidence="2">
    <location>
        <begin position="44"/>
        <end position="176"/>
    </location>
</feature>
<dbReference type="Pfam" id="PF02469">
    <property type="entry name" value="Fasciclin"/>
    <property type="match status" value="2"/>
</dbReference>
<dbReference type="SUPFAM" id="SSF82153">
    <property type="entry name" value="FAS1 domain"/>
    <property type="match status" value="2"/>
</dbReference>
<dbReference type="OrthoDB" id="9800666at2"/>
<dbReference type="Gene3D" id="2.30.180.10">
    <property type="entry name" value="FAS1 domain"/>
    <property type="match status" value="2"/>
</dbReference>
<dbReference type="PANTHER" id="PTHR10900">
    <property type="entry name" value="PERIOSTIN-RELATED"/>
    <property type="match status" value="1"/>
</dbReference>
<proteinExistence type="predicted"/>
<dbReference type="PANTHER" id="PTHR10900:SF77">
    <property type="entry name" value="FI19380P1"/>
    <property type="match status" value="1"/>
</dbReference>
<accession>A0A5C6C064</accession>
<evidence type="ECO:0000313" key="3">
    <source>
        <dbReference type="EMBL" id="TWU17970.1"/>
    </source>
</evidence>
<evidence type="ECO:0000256" key="1">
    <source>
        <dbReference type="SAM" id="SignalP"/>
    </source>
</evidence>
<dbReference type="InterPro" id="IPR036378">
    <property type="entry name" value="FAS1_dom_sf"/>
</dbReference>
<feature type="domain" description="FAS1" evidence="2">
    <location>
        <begin position="180"/>
        <end position="312"/>
    </location>
</feature>
<dbReference type="EMBL" id="SJPU01000001">
    <property type="protein sequence ID" value="TWU17970.1"/>
    <property type="molecule type" value="Genomic_DNA"/>
</dbReference>
<name>A0A5C6C064_9BACT</name>
<sequence>MKKLICLVAMFSTSSLSAGEQCPLAAAAAHQKATTLVAAPADTTDDIVDTAVAAGQFKTLVAAVEAAGLVDTLKSDGPFTVFAPTDAAFAKLPSGTVEALLKPENRKKLQNILTYHVVSGKVMAADAAKLNSAKTVEGQPLVIKASDSGVMINKSKVVKADIVTSNGVIHVIDSVLMPADKDIVATAAGSKNFSTLVAAVKAAGLVETLQGEGPFTVFAPTDEAFAALPEGTIASLLKPENKGKLVSILTYHVVPGAVLAADAAKLSTAKTVNGEKLSIKTADGKVMIDDATVTAADIMTSNGVVHVIDHVLMP</sequence>
<dbReference type="InterPro" id="IPR050904">
    <property type="entry name" value="Adhesion/Biosynth-related"/>
</dbReference>
<keyword evidence="4" id="KW-1185">Reference proteome</keyword>
<protein>
    <submittedName>
        <fullName evidence="3">Immunogenic protein MPT70</fullName>
    </submittedName>
</protein>
<organism evidence="3 4">
    <name type="scientific">Allorhodopirellula heiligendammensis</name>
    <dbReference type="NCBI Taxonomy" id="2714739"/>
    <lineage>
        <taxon>Bacteria</taxon>
        <taxon>Pseudomonadati</taxon>
        <taxon>Planctomycetota</taxon>
        <taxon>Planctomycetia</taxon>
        <taxon>Pirellulales</taxon>
        <taxon>Pirellulaceae</taxon>
        <taxon>Allorhodopirellula</taxon>
    </lineage>
</organism>
<evidence type="ECO:0000259" key="2">
    <source>
        <dbReference type="PROSITE" id="PS50213"/>
    </source>
</evidence>
<dbReference type="PROSITE" id="PS50213">
    <property type="entry name" value="FAS1"/>
    <property type="match status" value="2"/>
</dbReference>
<dbReference type="AlphaFoldDB" id="A0A5C6C064"/>
<dbReference type="InterPro" id="IPR000782">
    <property type="entry name" value="FAS1_domain"/>
</dbReference>
<evidence type="ECO:0000313" key="4">
    <source>
        <dbReference type="Proteomes" id="UP000319908"/>
    </source>
</evidence>
<dbReference type="RefSeq" id="WP_146404950.1">
    <property type="nucleotide sequence ID" value="NZ_SJPU01000001.1"/>
</dbReference>
<reference evidence="3 4" key="1">
    <citation type="journal article" date="2020" name="Antonie Van Leeuwenhoek">
        <title>Rhodopirellula heiligendammensis sp. nov., Rhodopirellula pilleata sp. nov., and Rhodopirellula solitaria sp. nov. isolated from natural or artificial marine surfaces in Northern Germany and California, USA, and emended description of the genus Rhodopirellula.</title>
        <authorList>
            <person name="Kallscheuer N."/>
            <person name="Wiegand S."/>
            <person name="Jogler M."/>
            <person name="Boedeker C."/>
            <person name="Peeters S.H."/>
            <person name="Rast P."/>
            <person name="Heuer A."/>
            <person name="Jetten M.S.M."/>
            <person name="Rohde M."/>
            <person name="Jogler C."/>
        </authorList>
    </citation>
    <scope>NUCLEOTIDE SEQUENCE [LARGE SCALE GENOMIC DNA]</scope>
    <source>
        <strain evidence="3 4">Poly21</strain>
    </source>
</reference>
<gene>
    <name evidence="3" type="ORF">Poly21_01220</name>
</gene>
<keyword evidence="1" id="KW-0732">Signal</keyword>
<dbReference type="Proteomes" id="UP000319908">
    <property type="component" value="Unassembled WGS sequence"/>
</dbReference>
<dbReference type="FunFam" id="2.30.180.10:FF:000019">
    <property type="entry name" value="Cell surface lipoprotein"/>
    <property type="match status" value="2"/>
</dbReference>
<dbReference type="GO" id="GO:0005615">
    <property type="term" value="C:extracellular space"/>
    <property type="evidence" value="ECO:0007669"/>
    <property type="project" value="TreeGrafter"/>
</dbReference>
<comment type="caution">
    <text evidence="3">The sequence shown here is derived from an EMBL/GenBank/DDBJ whole genome shotgun (WGS) entry which is preliminary data.</text>
</comment>
<feature type="chain" id="PRO_5022871523" evidence="1">
    <location>
        <begin position="19"/>
        <end position="314"/>
    </location>
</feature>